<dbReference type="OrthoDB" id="156217at2"/>
<sequence length="228" mass="24537">MSTRLFRVLAAICGIIGVLLLITSFIIIPNPPAHPTVAQLVAYKNQYDIPFVIGCWLQAVSPVLIVLFAFSVVRLAGKQNHLVGWMTFFGGVILVMVSLVEVTFYLSAINGNPATTSLISLDLIAAVQHLYSIVAAPILFFPLSLVFLSSPVLRKVIGAIVACIGFAIGAAFSILGMIGLFTPDQNVVNIMSIVQGNWWLFAAIVLIFWPGKEIEAPAIKMAETVPAI</sequence>
<evidence type="ECO:0000256" key="1">
    <source>
        <dbReference type="SAM" id="Phobius"/>
    </source>
</evidence>
<keyword evidence="3" id="KW-1185">Reference proteome</keyword>
<gene>
    <name evidence="2" type="ORF">KDI_32330</name>
</gene>
<evidence type="ECO:0000313" key="3">
    <source>
        <dbReference type="Proteomes" id="UP000322530"/>
    </source>
</evidence>
<keyword evidence="1" id="KW-0812">Transmembrane</keyword>
<evidence type="ECO:0000313" key="2">
    <source>
        <dbReference type="EMBL" id="GCF09669.1"/>
    </source>
</evidence>
<accession>A0A5A5TF86</accession>
<name>A0A5A5TF86_9CHLR</name>
<keyword evidence="1" id="KW-1133">Transmembrane helix</keyword>
<reference evidence="2 3" key="1">
    <citation type="submission" date="2019-01" db="EMBL/GenBank/DDBJ databases">
        <title>Draft genome sequence of Dictyobacter sp. Uno17.</title>
        <authorList>
            <person name="Wang C.M."/>
            <person name="Zheng Y."/>
            <person name="Sakai Y."/>
            <person name="Abe K."/>
            <person name="Yokota A."/>
            <person name="Yabe S."/>
        </authorList>
    </citation>
    <scope>NUCLEOTIDE SEQUENCE [LARGE SCALE GENOMIC DNA]</scope>
    <source>
        <strain evidence="2 3">Uno17</strain>
    </source>
</reference>
<dbReference type="AlphaFoldDB" id="A0A5A5TF86"/>
<protein>
    <recommendedName>
        <fullName evidence="4">DUF4386 domain-containing protein</fullName>
    </recommendedName>
</protein>
<organism evidence="2 3">
    <name type="scientific">Dictyobacter arantiisoli</name>
    <dbReference type="NCBI Taxonomy" id="2014874"/>
    <lineage>
        <taxon>Bacteria</taxon>
        <taxon>Bacillati</taxon>
        <taxon>Chloroflexota</taxon>
        <taxon>Ktedonobacteria</taxon>
        <taxon>Ktedonobacterales</taxon>
        <taxon>Dictyobacteraceae</taxon>
        <taxon>Dictyobacter</taxon>
    </lineage>
</organism>
<comment type="caution">
    <text evidence="2">The sequence shown here is derived from an EMBL/GenBank/DDBJ whole genome shotgun (WGS) entry which is preliminary data.</text>
</comment>
<dbReference type="Proteomes" id="UP000322530">
    <property type="component" value="Unassembled WGS sequence"/>
</dbReference>
<dbReference type="RefSeq" id="WP_149402592.1">
    <property type="nucleotide sequence ID" value="NZ_BIXY01000048.1"/>
</dbReference>
<feature type="transmembrane region" description="Helical" evidence="1">
    <location>
        <begin position="7"/>
        <end position="29"/>
    </location>
</feature>
<dbReference type="EMBL" id="BIXY01000048">
    <property type="protein sequence ID" value="GCF09669.1"/>
    <property type="molecule type" value="Genomic_DNA"/>
</dbReference>
<feature type="transmembrane region" description="Helical" evidence="1">
    <location>
        <begin position="82"/>
        <end position="109"/>
    </location>
</feature>
<evidence type="ECO:0008006" key="4">
    <source>
        <dbReference type="Google" id="ProtNLM"/>
    </source>
</evidence>
<feature type="transmembrane region" description="Helical" evidence="1">
    <location>
        <begin position="49"/>
        <end position="70"/>
    </location>
</feature>
<keyword evidence="1" id="KW-0472">Membrane</keyword>
<feature type="transmembrane region" description="Helical" evidence="1">
    <location>
        <begin position="129"/>
        <end position="149"/>
    </location>
</feature>
<feature type="transmembrane region" description="Helical" evidence="1">
    <location>
        <begin position="187"/>
        <end position="209"/>
    </location>
</feature>
<proteinExistence type="predicted"/>
<feature type="transmembrane region" description="Helical" evidence="1">
    <location>
        <begin position="156"/>
        <end position="181"/>
    </location>
</feature>